<dbReference type="GO" id="GO:0016020">
    <property type="term" value="C:membrane"/>
    <property type="evidence" value="ECO:0007669"/>
    <property type="project" value="InterPro"/>
</dbReference>
<keyword evidence="2" id="KW-0813">Transport</keyword>
<dbReference type="EMBL" id="FRFE01000004">
    <property type="protein sequence ID" value="SHO45748.1"/>
    <property type="molecule type" value="Genomic_DNA"/>
</dbReference>
<evidence type="ECO:0000313" key="6">
    <source>
        <dbReference type="EMBL" id="SHO45748.1"/>
    </source>
</evidence>
<dbReference type="GO" id="GO:0140359">
    <property type="term" value="F:ABC-type transporter activity"/>
    <property type="evidence" value="ECO:0007669"/>
    <property type="project" value="InterPro"/>
</dbReference>
<dbReference type="PANTHER" id="PTHR46743">
    <property type="entry name" value="TEICHOIC ACIDS EXPORT ATP-BINDING PROTEIN TAGH"/>
    <property type="match status" value="1"/>
</dbReference>
<dbReference type="InterPro" id="IPR027417">
    <property type="entry name" value="P-loop_NTPase"/>
</dbReference>
<dbReference type="InterPro" id="IPR050683">
    <property type="entry name" value="Bact_Polysacc_Export_ATP-bd"/>
</dbReference>
<gene>
    <name evidence="6" type="ORF">SAMN02745220_01196</name>
</gene>
<dbReference type="Gene3D" id="3.40.50.300">
    <property type="entry name" value="P-loop containing nucleotide triphosphate hydrolases"/>
    <property type="match status" value="1"/>
</dbReference>
<dbReference type="GO" id="GO:0005524">
    <property type="term" value="F:ATP binding"/>
    <property type="evidence" value="ECO:0007669"/>
    <property type="project" value="UniProtKB-KW"/>
</dbReference>
<dbReference type="GO" id="GO:0016887">
    <property type="term" value="F:ATP hydrolysis activity"/>
    <property type="evidence" value="ECO:0007669"/>
    <property type="project" value="InterPro"/>
</dbReference>
<protein>
    <submittedName>
        <fullName evidence="6">ABC-type polysaccharide/polyol phosphate transport system, ATPase component</fullName>
    </submittedName>
</protein>
<name>A0A1M7Y1S0_9BACT</name>
<sequence length="411" mass="45341">MSTETLIKVEGVSKKFCRDLKKSLWYGMKDLGSEILGHRHEEKSKLRAEEFWAVKDVSFQLNRGECLGLIGRNGAGKTTLLRMLNGLIRPDSGQIKMHGRVSALIALGAGFHPLLTGRENIFVNASILGFNHREVIKRFDEIVTFAGLEDFIDSPVQNYSSGMHARLGFSIAVHCDPDIILIDEALAVGDMEFVIKCINCVGQLRQQGAAVVLVSHNELLVRDVAQRCLLMQHGESILFSSLDDAFLTYRTHLTVENVVRRVENGLVRNGPIRVTSVDVESTDSETIHHGSDITVKIICTSDAGCKTDEFELRFWNSSGQLISTICANNSGYGFDIQAGASRFMIKISALALAPGRYRLAGGFKRQGQFQFWSTELKQLEVAPTPWHNSGSGILILEAIVEGPIPVEGKNV</sequence>
<dbReference type="PROSITE" id="PS50893">
    <property type="entry name" value="ABC_TRANSPORTER_2"/>
    <property type="match status" value="1"/>
</dbReference>
<dbReference type="Pfam" id="PF00005">
    <property type="entry name" value="ABC_tran"/>
    <property type="match status" value="1"/>
</dbReference>
<dbReference type="InterPro" id="IPR015860">
    <property type="entry name" value="ABC_transpr_TagH-like"/>
</dbReference>
<organism evidence="6 7">
    <name type="scientific">Desulfopila aestuarii DSM 18488</name>
    <dbReference type="NCBI Taxonomy" id="1121416"/>
    <lineage>
        <taxon>Bacteria</taxon>
        <taxon>Pseudomonadati</taxon>
        <taxon>Thermodesulfobacteriota</taxon>
        <taxon>Desulfobulbia</taxon>
        <taxon>Desulfobulbales</taxon>
        <taxon>Desulfocapsaceae</taxon>
        <taxon>Desulfopila</taxon>
    </lineage>
</organism>
<feature type="domain" description="ABC transporter" evidence="5">
    <location>
        <begin position="38"/>
        <end position="258"/>
    </location>
</feature>
<evidence type="ECO:0000256" key="3">
    <source>
        <dbReference type="ARBA" id="ARBA00022741"/>
    </source>
</evidence>
<evidence type="ECO:0000256" key="4">
    <source>
        <dbReference type="ARBA" id="ARBA00022840"/>
    </source>
</evidence>
<keyword evidence="7" id="KW-1185">Reference proteome</keyword>
<proteinExistence type="inferred from homology"/>
<accession>A0A1M7Y1S0</accession>
<keyword evidence="4" id="KW-0067">ATP-binding</keyword>
<dbReference type="CDD" id="cd03220">
    <property type="entry name" value="ABC_KpsT_Wzt"/>
    <property type="match status" value="1"/>
</dbReference>
<dbReference type="STRING" id="1121416.SAMN02745220_01196"/>
<dbReference type="RefSeq" id="WP_073612537.1">
    <property type="nucleotide sequence ID" value="NZ_FRFE01000004.1"/>
</dbReference>
<dbReference type="SMART" id="SM00382">
    <property type="entry name" value="AAA"/>
    <property type="match status" value="1"/>
</dbReference>
<evidence type="ECO:0000256" key="1">
    <source>
        <dbReference type="ARBA" id="ARBA00005417"/>
    </source>
</evidence>
<reference evidence="6 7" key="1">
    <citation type="submission" date="2016-12" db="EMBL/GenBank/DDBJ databases">
        <authorList>
            <person name="Song W.-J."/>
            <person name="Kurnit D.M."/>
        </authorList>
    </citation>
    <scope>NUCLEOTIDE SEQUENCE [LARGE SCALE GENOMIC DNA]</scope>
    <source>
        <strain evidence="6 7">DSM 18488</strain>
    </source>
</reference>
<dbReference type="InterPro" id="IPR003439">
    <property type="entry name" value="ABC_transporter-like_ATP-bd"/>
</dbReference>
<dbReference type="SUPFAM" id="SSF52540">
    <property type="entry name" value="P-loop containing nucleoside triphosphate hydrolases"/>
    <property type="match status" value="1"/>
</dbReference>
<evidence type="ECO:0000313" key="7">
    <source>
        <dbReference type="Proteomes" id="UP000184603"/>
    </source>
</evidence>
<dbReference type="AlphaFoldDB" id="A0A1M7Y1S0"/>
<evidence type="ECO:0000256" key="2">
    <source>
        <dbReference type="ARBA" id="ARBA00022448"/>
    </source>
</evidence>
<dbReference type="OrthoDB" id="9809450at2"/>
<dbReference type="PANTHER" id="PTHR46743:SF2">
    <property type="entry name" value="TEICHOIC ACIDS EXPORT ATP-BINDING PROTEIN TAGH"/>
    <property type="match status" value="1"/>
</dbReference>
<keyword evidence="3" id="KW-0547">Nucleotide-binding</keyword>
<dbReference type="Proteomes" id="UP000184603">
    <property type="component" value="Unassembled WGS sequence"/>
</dbReference>
<dbReference type="InterPro" id="IPR003593">
    <property type="entry name" value="AAA+_ATPase"/>
</dbReference>
<comment type="similarity">
    <text evidence="1">Belongs to the ABC transporter superfamily.</text>
</comment>
<evidence type="ECO:0000259" key="5">
    <source>
        <dbReference type="PROSITE" id="PS50893"/>
    </source>
</evidence>